<sequence length="407" mass="45162">MATTNPLQIPASQSTVKVQAINTTLALSIRSENFFDPTIPGHEYYNCPSMAFLITSTSLNPETGKTEERKIIFDAGARKDYWNYSPMIVDRFRRGVNVRGIIVERGVDEILTSGSVELESVEAVVWSHWHFDHIGDMFTFPPSTKIIVGPGCSKAKLPGYPSDPDSSLLETDYANHEVVELEFLNSIKIGNFEAHDYFPTSPGSLYLLSVPGHAIGHMCALARITPDTFLLLGADACHFAGELRPSPSIPLPLSLDPVKEGLDPYFHGRGMCPCTMFTDCHPGGSEEEKRTTPYYRVSRSEGSAYTDPDVADDSVGKIIYFDADARVFVCLAHDPSLFYFLPLFNDGGIEGASLNDWKKEGWKEKCRWGFLNELPRDGKSGRKPIIDGFWRGGEKMSAEEALRKDGE</sequence>
<dbReference type="OrthoDB" id="10250730at2759"/>
<dbReference type="CDD" id="cd07730">
    <property type="entry name" value="metallo-hydrolase-like_MBL-fold"/>
    <property type="match status" value="1"/>
</dbReference>
<organism evidence="6 7">
    <name type="scientific">Hymenoscyphus albidus</name>
    <dbReference type="NCBI Taxonomy" id="595503"/>
    <lineage>
        <taxon>Eukaryota</taxon>
        <taxon>Fungi</taxon>
        <taxon>Dikarya</taxon>
        <taxon>Ascomycota</taxon>
        <taxon>Pezizomycotina</taxon>
        <taxon>Leotiomycetes</taxon>
        <taxon>Helotiales</taxon>
        <taxon>Helotiaceae</taxon>
        <taxon>Hymenoscyphus</taxon>
    </lineage>
</organism>
<keyword evidence="3" id="KW-0378">Hydrolase</keyword>
<dbReference type="AlphaFoldDB" id="A0A9N9LVJ8"/>
<dbReference type="Gene3D" id="3.60.15.10">
    <property type="entry name" value="Ribonuclease Z/Hydroxyacylglutathione hydrolase-like"/>
    <property type="match status" value="1"/>
</dbReference>
<accession>A0A9N9LVJ8</accession>
<comment type="similarity">
    <text evidence="1">Belongs to the metallo-beta-lactamase superfamily.</text>
</comment>
<keyword evidence="4" id="KW-0862">Zinc</keyword>
<protein>
    <recommendedName>
        <fullName evidence="5">Metallo-beta-lactamase domain-containing protein</fullName>
    </recommendedName>
</protein>
<dbReference type="PANTHER" id="PTHR42978">
    <property type="entry name" value="QUORUM-QUENCHING LACTONASE YTNP-RELATED-RELATED"/>
    <property type="match status" value="1"/>
</dbReference>
<evidence type="ECO:0000256" key="1">
    <source>
        <dbReference type="ARBA" id="ARBA00007749"/>
    </source>
</evidence>
<dbReference type="EMBL" id="CAJVRM010000342">
    <property type="protein sequence ID" value="CAG8979900.1"/>
    <property type="molecule type" value="Genomic_DNA"/>
</dbReference>
<dbReference type="Pfam" id="PF00753">
    <property type="entry name" value="Lactamase_B"/>
    <property type="match status" value="1"/>
</dbReference>
<gene>
    <name evidence="6" type="ORF">HYALB_00011264</name>
</gene>
<dbReference type="InterPro" id="IPR001279">
    <property type="entry name" value="Metallo-B-lactamas"/>
</dbReference>
<dbReference type="GO" id="GO:0046872">
    <property type="term" value="F:metal ion binding"/>
    <property type="evidence" value="ECO:0007669"/>
    <property type="project" value="UniProtKB-KW"/>
</dbReference>
<reference evidence="6" key="1">
    <citation type="submission" date="2021-07" db="EMBL/GenBank/DDBJ databases">
        <authorList>
            <person name="Durling M."/>
        </authorList>
    </citation>
    <scope>NUCLEOTIDE SEQUENCE</scope>
</reference>
<dbReference type="InterPro" id="IPR051013">
    <property type="entry name" value="MBL_superfamily_lactonases"/>
</dbReference>
<keyword evidence="7" id="KW-1185">Reference proteome</keyword>
<dbReference type="Proteomes" id="UP000701801">
    <property type="component" value="Unassembled WGS sequence"/>
</dbReference>
<keyword evidence="2" id="KW-0479">Metal-binding</keyword>
<evidence type="ECO:0000313" key="6">
    <source>
        <dbReference type="EMBL" id="CAG8979900.1"/>
    </source>
</evidence>
<dbReference type="PANTHER" id="PTHR42978:SF5">
    <property type="entry name" value="METALLO-BETA-LACTAMASE DOMAIN-CONTAINING PROTEIN"/>
    <property type="match status" value="1"/>
</dbReference>
<evidence type="ECO:0000256" key="3">
    <source>
        <dbReference type="ARBA" id="ARBA00022801"/>
    </source>
</evidence>
<dbReference type="GO" id="GO:0016787">
    <property type="term" value="F:hydrolase activity"/>
    <property type="evidence" value="ECO:0007669"/>
    <property type="project" value="UniProtKB-KW"/>
</dbReference>
<evidence type="ECO:0000313" key="7">
    <source>
        <dbReference type="Proteomes" id="UP000701801"/>
    </source>
</evidence>
<evidence type="ECO:0000259" key="5">
    <source>
        <dbReference type="Pfam" id="PF00753"/>
    </source>
</evidence>
<evidence type="ECO:0000256" key="2">
    <source>
        <dbReference type="ARBA" id="ARBA00022723"/>
    </source>
</evidence>
<dbReference type="InterPro" id="IPR036866">
    <property type="entry name" value="RibonucZ/Hydroxyglut_hydro"/>
</dbReference>
<name>A0A9N9LVJ8_9HELO</name>
<evidence type="ECO:0000256" key="4">
    <source>
        <dbReference type="ARBA" id="ARBA00022833"/>
    </source>
</evidence>
<proteinExistence type="inferred from homology"/>
<comment type="caution">
    <text evidence="6">The sequence shown here is derived from an EMBL/GenBank/DDBJ whole genome shotgun (WGS) entry which is preliminary data.</text>
</comment>
<feature type="domain" description="Metallo-beta-lactamase" evidence="5">
    <location>
        <begin position="99"/>
        <end position="151"/>
    </location>
</feature>
<dbReference type="SUPFAM" id="SSF56281">
    <property type="entry name" value="Metallo-hydrolase/oxidoreductase"/>
    <property type="match status" value="1"/>
</dbReference>